<keyword evidence="3 5" id="KW-0238">DNA-binding</keyword>
<evidence type="ECO:0000256" key="4">
    <source>
        <dbReference type="ARBA" id="ARBA00023163"/>
    </source>
</evidence>
<dbReference type="PANTHER" id="PTHR30055:SF240">
    <property type="entry name" value="HTH-TYPE TRANSCRIPTIONAL REGULATOR ACRR"/>
    <property type="match status" value="1"/>
</dbReference>
<dbReference type="RefSeq" id="WP_377003398.1">
    <property type="nucleotide sequence ID" value="NZ_JBHSGG010000010.1"/>
</dbReference>
<feature type="domain" description="HTH tetR-type" evidence="6">
    <location>
        <begin position="10"/>
        <end position="70"/>
    </location>
</feature>
<reference evidence="8" key="1">
    <citation type="journal article" date="2019" name="Int. J. Syst. Evol. Microbiol.">
        <title>The Global Catalogue of Microorganisms (GCM) 10K type strain sequencing project: providing services to taxonomists for standard genome sequencing and annotation.</title>
        <authorList>
            <consortium name="The Broad Institute Genomics Platform"/>
            <consortium name="The Broad Institute Genome Sequencing Center for Infectious Disease"/>
            <person name="Wu L."/>
            <person name="Ma J."/>
        </authorList>
    </citation>
    <scope>NUCLEOTIDE SEQUENCE [LARGE SCALE GENOMIC DNA]</scope>
    <source>
        <strain evidence="8">CGMCC 1.13574</strain>
    </source>
</reference>
<dbReference type="InterPro" id="IPR013572">
    <property type="entry name" value="Tscrpt_reg_MAATS_C"/>
</dbReference>
<accession>A0ABV9NLE1</accession>
<dbReference type="InterPro" id="IPR001647">
    <property type="entry name" value="HTH_TetR"/>
</dbReference>
<evidence type="ECO:0000256" key="3">
    <source>
        <dbReference type="ARBA" id="ARBA00023125"/>
    </source>
</evidence>
<evidence type="ECO:0000313" key="8">
    <source>
        <dbReference type="Proteomes" id="UP001595892"/>
    </source>
</evidence>
<organism evidence="7 8">
    <name type="scientific">Coralloluteibacterium thermophilum</name>
    <dbReference type="NCBI Taxonomy" id="2707049"/>
    <lineage>
        <taxon>Bacteria</taxon>
        <taxon>Pseudomonadati</taxon>
        <taxon>Pseudomonadota</taxon>
        <taxon>Gammaproteobacteria</taxon>
        <taxon>Lysobacterales</taxon>
        <taxon>Lysobacteraceae</taxon>
        <taxon>Coralloluteibacterium</taxon>
    </lineage>
</organism>
<dbReference type="EMBL" id="JBHSGG010000010">
    <property type="protein sequence ID" value="MFC4727383.1"/>
    <property type="molecule type" value="Genomic_DNA"/>
</dbReference>
<evidence type="ECO:0000259" key="6">
    <source>
        <dbReference type="PROSITE" id="PS50977"/>
    </source>
</evidence>
<proteinExistence type="predicted"/>
<comment type="caution">
    <text evidence="7">The sequence shown here is derived from an EMBL/GenBank/DDBJ whole genome shotgun (WGS) entry which is preliminary data.</text>
</comment>
<evidence type="ECO:0000256" key="5">
    <source>
        <dbReference type="PROSITE-ProRule" id="PRU00335"/>
    </source>
</evidence>
<dbReference type="PRINTS" id="PR00455">
    <property type="entry name" value="HTHTETR"/>
</dbReference>
<dbReference type="InterPro" id="IPR050109">
    <property type="entry name" value="HTH-type_TetR-like_transc_reg"/>
</dbReference>
<keyword evidence="2" id="KW-0805">Transcription regulation</keyword>
<keyword evidence="1" id="KW-0678">Repressor</keyword>
<dbReference type="PANTHER" id="PTHR30055">
    <property type="entry name" value="HTH-TYPE TRANSCRIPTIONAL REGULATOR RUTR"/>
    <property type="match status" value="1"/>
</dbReference>
<keyword evidence="8" id="KW-1185">Reference proteome</keyword>
<evidence type="ECO:0000256" key="1">
    <source>
        <dbReference type="ARBA" id="ARBA00022491"/>
    </source>
</evidence>
<evidence type="ECO:0000313" key="7">
    <source>
        <dbReference type="EMBL" id="MFC4727383.1"/>
    </source>
</evidence>
<keyword evidence="4" id="KW-0804">Transcription</keyword>
<evidence type="ECO:0000256" key="2">
    <source>
        <dbReference type="ARBA" id="ARBA00023015"/>
    </source>
</evidence>
<dbReference type="InterPro" id="IPR036271">
    <property type="entry name" value="Tet_transcr_reg_TetR-rel_C_sf"/>
</dbReference>
<dbReference type="PROSITE" id="PS50977">
    <property type="entry name" value="HTH_TETR_2"/>
    <property type="match status" value="1"/>
</dbReference>
<gene>
    <name evidence="7" type="ORF">ACFO3Q_04265</name>
</gene>
<dbReference type="Gene3D" id="1.10.357.10">
    <property type="entry name" value="Tetracycline Repressor, domain 2"/>
    <property type="match status" value="1"/>
</dbReference>
<name>A0ABV9NLE1_9GAMM</name>
<dbReference type="Pfam" id="PF00440">
    <property type="entry name" value="TetR_N"/>
    <property type="match status" value="1"/>
</dbReference>
<dbReference type="Pfam" id="PF08361">
    <property type="entry name" value="TetR_C_2"/>
    <property type="match status" value="1"/>
</dbReference>
<dbReference type="SUPFAM" id="SSF48498">
    <property type="entry name" value="Tetracyclin repressor-like, C-terminal domain"/>
    <property type="match status" value="1"/>
</dbReference>
<dbReference type="SUPFAM" id="SSF46689">
    <property type="entry name" value="Homeodomain-like"/>
    <property type="match status" value="1"/>
</dbReference>
<protein>
    <submittedName>
        <fullName evidence="7">TetR family transcriptional regulator</fullName>
    </submittedName>
</protein>
<feature type="DNA-binding region" description="H-T-H motif" evidence="5">
    <location>
        <begin position="33"/>
        <end position="52"/>
    </location>
</feature>
<dbReference type="Proteomes" id="UP001595892">
    <property type="component" value="Unassembled WGS sequence"/>
</dbReference>
<sequence>MARRTKEDAAQTREAILDAAVQVFHEKGVSRSSLEEIARRAGVTRGAVYWHFAHKRDVLQAMGMRVDALLGDRRERMLREAESDPMAAMRSFLHFLTGDLLEDDHVRTILDVFFHRCEYVDEMREFKEFVDDEKASRHREMVSIFERARAQGQVRQDMTAEDCAVMTKTMLEGILRTTLLDVWPCGLRGTTMSNARRIDFLLESLGYRIPPAA</sequence>
<dbReference type="InterPro" id="IPR009057">
    <property type="entry name" value="Homeodomain-like_sf"/>
</dbReference>